<keyword evidence="2" id="KW-0472">Membrane</keyword>
<feature type="region of interest" description="Disordered" evidence="1">
    <location>
        <begin position="1"/>
        <end position="26"/>
    </location>
</feature>
<protein>
    <submittedName>
        <fullName evidence="3">Uncharacterized protein</fullName>
    </submittedName>
</protein>
<reference evidence="3" key="1">
    <citation type="journal article" date="2020" name="mSystems">
        <title>Genome- and Community-Level Interaction Insights into Carbon Utilization and Element Cycling Functions of Hydrothermarchaeota in Hydrothermal Sediment.</title>
        <authorList>
            <person name="Zhou Z."/>
            <person name="Liu Y."/>
            <person name="Xu W."/>
            <person name="Pan J."/>
            <person name="Luo Z.H."/>
            <person name="Li M."/>
        </authorList>
    </citation>
    <scope>NUCLEOTIDE SEQUENCE [LARGE SCALE GENOMIC DNA]</scope>
    <source>
        <strain evidence="3">SpSt-902</strain>
    </source>
</reference>
<organism evidence="3">
    <name type="scientific">Leptospirillum ferriphilum</name>
    <dbReference type="NCBI Taxonomy" id="178606"/>
    <lineage>
        <taxon>Bacteria</taxon>
        <taxon>Pseudomonadati</taxon>
        <taxon>Nitrospirota</taxon>
        <taxon>Nitrospiria</taxon>
        <taxon>Nitrospirales</taxon>
        <taxon>Nitrospiraceae</taxon>
        <taxon>Leptospirillum</taxon>
    </lineage>
</organism>
<name>A0A7C3QWG9_9BACT</name>
<feature type="compositionally biased region" description="Basic and acidic residues" evidence="1">
    <location>
        <begin position="8"/>
        <end position="26"/>
    </location>
</feature>
<comment type="caution">
    <text evidence="3">The sequence shown here is derived from an EMBL/GenBank/DDBJ whole genome shotgun (WGS) entry which is preliminary data.</text>
</comment>
<evidence type="ECO:0000313" key="3">
    <source>
        <dbReference type="EMBL" id="HFT93348.1"/>
    </source>
</evidence>
<gene>
    <name evidence="3" type="ORF">ENX03_05300</name>
</gene>
<keyword evidence="2" id="KW-1133">Transmembrane helix</keyword>
<feature type="transmembrane region" description="Helical" evidence="2">
    <location>
        <begin position="32"/>
        <end position="53"/>
    </location>
</feature>
<evidence type="ECO:0000256" key="2">
    <source>
        <dbReference type="SAM" id="Phobius"/>
    </source>
</evidence>
<evidence type="ECO:0000256" key="1">
    <source>
        <dbReference type="SAM" id="MobiDB-lite"/>
    </source>
</evidence>
<dbReference type="AlphaFoldDB" id="A0A7C3QWG9"/>
<keyword evidence="2" id="KW-0812">Transmembrane</keyword>
<proteinExistence type="predicted"/>
<dbReference type="EMBL" id="DTMM01000097">
    <property type="protein sequence ID" value="HFT93348.1"/>
    <property type="molecule type" value="Genomic_DNA"/>
</dbReference>
<sequence length="60" mass="6614">MTSPSTGNKEEKPVKGGAEPPKDHAHGDNHHAYKILVMVFKGLIGLLAFGYLLQYMMSRT</sequence>
<accession>A0A7C3QWG9</accession>